<sequence>MVIEIYMTGCEMMERNCEEEILKREDRCSSPSVVSCEMSDITKEAMALLSIPTPILTPLTTSLVLSLPTPLCSPLLLPTHLSLVAIEEICTLDLFKTLLGGLGNGPGSVQWSAGCCGGRSGGPVSSTQTSSVLPGAHSPALASSLSGQCRSGDSWDHHRGGAPSHFCRITSNTNRQAYLRSGMYVKSCLRVTLKRNRDSTSLELMAKLVYLALEVVVAALCRCLLVGCTMEDVGDDGPPHIHDHNFLSHTTHSLHLPRGRVESPTQRMASQTLIIGKVKKRDLKHSSSQSTTEGTLRESFTTAWLSRWPERTLRKHSITRSIFLLT</sequence>
<evidence type="ECO:0000313" key="1">
    <source>
        <dbReference type="EMBL" id="CAD7201050.1"/>
    </source>
</evidence>
<accession>A0A7R8ZC88</accession>
<dbReference type="EMBL" id="OA568000">
    <property type="protein sequence ID" value="CAD7201050.1"/>
    <property type="molecule type" value="Genomic_DNA"/>
</dbReference>
<organism evidence="1">
    <name type="scientific">Timema douglasi</name>
    <name type="common">Walking stick</name>
    <dbReference type="NCBI Taxonomy" id="61478"/>
    <lineage>
        <taxon>Eukaryota</taxon>
        <taxon>Metazoa</taxon>
        <taxon>Ecdysozoa</taxon>
        <taxon>Arthropoda</taxon>
        <taxon>Hexapoda</taxon>
        <taxon>Insecta</taxon>
        <taxon>Pterygota</taxon>
        <taxon>Neoptera</taxon>
        <taxon>Polyneoptera</taxon>
        <taxon>Phasmatodea</taxon>
        <taxon>Timematodea</taxon>
        <taxon>Timematoidea</taxon>
        <taxon>Timematidae</taxon>
        <taxon>Timema</taxon>
    </lineage>
</organism>
<reference evidence="1" key="1">
    <citation type="submission" date="2020-11" db="EMBL/GenBank/DDBJ databases">
        <authorList>
            <person name="Tran Van P."/>
        </authorList>
    </citation>
    <scope>NUCLEOTIDE SEQUENCE</scope>
</reference>
<gene>
    <name evidence="1" type="ORF">TDIB3V08_LOCUS7255</name>
</gene>
<name>A0A7R8ZC88_TIMDO</name>
<dbReference type="AlphaFoldDB" id="A0A7R8ZC88"/>
<proteinExistence type="predicted"/>
<protein>
    <submittedName>
        <fullName evidence="1">Uncharacterized protein</fullName>
    </submittedName>
</protein>